<dbReference type="AlphaFoldDB" id="A0A2R4MAL1"/>
<keyword evidence="3" id="KW-0472">Membrane</keyword>
<dbReference type="InterPro" id="IPR017937">
    <property type="entry name" value="Thioredoxin_CS"/>
</dbReference>
<accession>A0A2R4MAL1</accession>
<protein>
    <submittedName>
        <fullName evidence="5">Thiol:disulfide interchange protein TlpA</fullName>
    </submittedName>
</protein>
<name>A0A2R4MAL1_9HYPH</name>
<organism evidence="5 6">
    <name type="scientific">Maritalea myrionectae</name>
    <dbReference type="NCBI Taxonomy" id="454601"/>
    <lineage>
        <taxon>Bacteria</taxon>
        <taxon>Pseudomonadati</taxon>
        <taxon>Pseudomonadota</taxon>
        <taxon>Alphaproteobacteria</taxon>
        <taxon>Hyphomicrobiales</taxon>
        <taxon>Devosiaceae</taxon>
        <taxon>Maritalea</taxon>
    </lineage>
</organism>
<dbReference type="KEGG" id="mmyr:MXMO3_00515"/>
<dbReference type="SUPFAM" id="SSF52833">
    <property type="entry name" value="Thioredoxin-like"/>
    <property type="match status" value="1"/>
</dbReference>
<dbReference type="PANTHER" id="PTHR42852">
    <property type="entry name" value="THIOL:DISULFIDE INTERCHANGE PROTEIN DSBE"/>
    <property type="match status" value="1"/>
</dbReference>
<keyword evidence="6" id="KW-1185">Reference proteome</keyword>
<dbReference type="STRING" id="1122213.GCA_000423365_03227"/>
<proteinExistence type="predicted"/>
<keyword evidence="1" id="KW-0676">Redox-active center</keyword>
<dbReference type="GO" id="GO:0016209">
    <property type="term" value="F:antioxidant activity"/>
    <property type="evidence" value="ECO:0007669"/>
    <property type="project" value="InterPro"/>
</dbReference>
<keyword evidence="3" id="KW-1133">Transmembrane helix</keyword>
<evidence type="ECO:0000313" key="5">
    <source>
        <dbReference type="EMBL" id="AVX03061.1"/>
    </source>
</evidence>
<feature type="domain" description="Thioredoxin" evidence="4">
    <location>
        <begin position="83"/>
        <end position="231"/>
    </location>
</feature>
<dbReference type="Gene3D" id="3.40.30.10">
    <property type="entry name" value="Glutaredoxin"/>
    <property type="match status" value="1"/>
</dbReference>
<dbReference type="PROSITE" id="PS00194">
    <property type="entry name" value="THIOREDOXIN_1"/>
    <property type="match status" value="1"/>
</dbReference>
<evidence type="ECO:0000256" key="1">
    <source>
        <dbReference type="ARBA" id="ARBA00023284"/>
    </source>
</evidence>
<dbReference type="InterPro" id="IPR013766">
    <property type="entry name" value="Thioredoxin_domain"/>
</dbReference>
<dbReference type="PANTHER" id="PTHR42852:SF17">
    <property type="entry name" value="THIOREDOXIN-LIKE PROTEIN HI_1115"/>
    <property type="match status" value="1"/>
</dbReference>
<dbReference type="Proteomes" id="UP000258927">
    <property type="component" value="Chromosome"/>
</dbReference>
<evidence type="ECO:0000256" key="2">
    <source>
        <dbReference type="SAM" id="MobiDB-lite"/>
    </source>
</evidence>
<feature type="compositionally biased region" description="Polar residues" evidence="2">
    <location>
        <begin position="1"/>
        <end position="10"/>
    </location>
</feature>
<reference evidence="5 6" key="1">
    <citation type="submission" date="2017-05" db="EMBL/GenBank/DDBJ databases">
        <title>Genome Analysis of Maritalea myrionectae HL2708#5.</title>
        <authorList>
            <consortium name="Cotde Inc.-PKNU"/>
            <person name="Jang D."/>
            <person name="Oh H.-M."/>
        </authorList>
    </citation>
    <scope>NUCLEOTIDE SEQUENCE [LARGE SCALE GENOMIC DNA]</scope>
    <source>
        <strain evidence="5 6">HL2708#5</strain>
    </source>
</reference>
<dbReference type="GO" id="GO:0015036">
    <property type="term" value="F:disulfide oxidoreductase activity"/>
    <property type="evidence" value="ECO:0007669"/>
    <property type="project" value="UniProtKB-ARBA"/>
</dbReference>
<evidence type="ECO:0000259" key="4">
    <source>
        <dbReference type="PROSITE" id="PS51352"/>
    </source>
</evidence>
<feature type="transmembrane region" description="Helical" evidence="3">
    <location>
        <begin position="25"/>
        <end position="43"/>
    </location>
</feature>
<evidence type="ECO:0000313" key="6">
    <source>
        <dbReference type="Proteomes" id="UP000258927"/>
    </source>
</evidence>
<dbReference type="Pfam" id="PF00578">
    <property type="entry name" value="AhpC-TSA"/>
    <property type="match status" value="1"/>
</dbReference>
<dbReference type="InterPro" id="IPR000866">
    <property type="entry name" value="AhpC/TSA"/>
</dbReference>
<evidence type="ECO:0000256" key="3">
    <source>
        <dbReference type="SAM" id="Phobius"/>
    </source>
</evidence>
<dbReference type="InterPro" id="IPR050553">
    <property type="entry name" value="Thioredoxin_ResA/DsbE_sf"/>
</dbReference>
<dbReference type="InterPro" id="IPR036249">
    <property type="entry name" value="Thioredoxin-like_sf"/>
</dbReference>
<sequence>MSSQPSNPNGNDRDNGAKPVRKKGIGIGAITAIVVAIAVGVWVSNGNKGGNGTAVANSCDANPEVQTALDEKAIGDLAAVQVTAKGARYDEISFIHENGDEVGFSAFEGNVTLVNFWATWCAPCRAEMPELEALQVDYGNKGFTVATINLDIGDDGLAKAQKFMEEENLSQLPLHRDPTFDAFEVLKKRGVALGLPATLILGPDGCEWGVLAGPAAWHGEDAKAFVETALELADKS</sequence>
<dbReference type="RefSeq" id="WP_117394838.1">
    <property type="nucleotide sequence ID" value="NZ_CP021330.1"/>
</dbReference>
<dbReference type="PROSITE" id="PS51352">
    <property type="entry name" value="THIOREDOXIN_2"/>
    <property type="match status" value="1"/>
</dbReference>
<dbReference type="CDD" id="cd02966">
    <property type="entry name" value="TlpA_like_family"/>
    <property type="match status" value="1"/>
</dbReference>
<keyword evidence="3" id="KW-0812">Transmembrane</keyword>
<dbReference type="EMBL" id="CP021330">
    <property type="protein sequence ID" value="AVX03061.1"/>
    <property type="molecule type" value="Genomic_DNA"/>
</dbReference>
<feature type="region of interest" description="Disordered" evidence="2">
    <location>
        <begin position="1"/>
        <end position="20"/>
    </location>
</feature>
<gene>
    <name evidence="5" type="ORF">MXMO3_00515</name>
</gene>